<evidence type="ECO:0000313" key="3">
    <source>
        <dbReference type="Proteomes" id="UP000198287"/>
    </source>
</evidence>
<organism evidence="2 3">
    <name type="scientific">Folsomia candida</name>
    <name type="common">Springtail</name>
    <dbReference type="NCBI Taxonomy" id="158441"/>
    <lineage>
        <taxon>Eukaryota</taxon>
        <taxon>Metazoa</taxon>
        <taxon>Ecdysozoa</taxon>
        <taxon>Arthropoda</taxon>
        <taxon>Hexapoda</taxon>
        <taxon>Collembola</taxon>
        <taxon>Entomobryomorpha</taxon>
        <taxon>Isotomoidea</taxon>
        <taxon>Isotomidae</taxon>
        <taxon>Proisotominae</taxon>
        <taxon>Folsomia</taxon>
    </lineage>
</organism>
<keyword evidence="3" id="KW-1185">Reference proteome</keyword>
<dbReference type="EMBL" id="LNIX01000034">
    <property type="protein sequence ID" value="OXA40162.1"/>
    <property type="molecule type" value="Genomic_DNA"/>
</dbReference>
<proteinExistence type="predicted"/>
<feature type="chain" id="PRO_5012985570" description="Bactericidal permeability-increasing protein" evidence="1">
    <location>
        <begin position="21"/>
        <end position="491"/>
    </location>
</feature>
<accession>A0A226D3L6</accession>
<feature type="signal peptide" evidence="1">
    <location>
        <begin position="1"/>
        <end position="20"/>
    </location>
</feature>
<evidence type="ECO:0000313" key="2">
    <source>
        <dbReference type="EMBL" id="OXA40162.1"/>
    </source>
</evidence>
<protein>
    <recommendedName>
        <fullName evidence="4">Bactericidal permeability-increasing protein</fullName>
    </recommendedName>
</protein>
<dbReference type="AlphaFoldDB" id="A0A226D3L6"/>
<sequence>MSRIVYRCLTAVLLISCVNSAELDQLNTAVAEFAHNALQSLVGVADPFPPQPLPGSISYYSGRGLMPLTGSLSQMQVSGLTSVQNISVTADFRAPGSPTEPNMKINIDVVSPVIQGVYSLNGHIGNSIVLSGTGNWTIVPSALYPLRVGCPLKLTTQGGYLSLGNCTESSGYMSLSGAVADFSGVVNDTRVDTFLEEDIYRTLANRANSNGIGYSVVAAVLKSAVAYLQDEFNKIKLVDIVDQMGAAPRKRVETGSNSKLSDQISIQPSITQMQARMDQFARDVILNFASTTPDPYMYPYSHSLSIATPMLRMNGTLSSIGFSGLARDLRLNVSSSPVAEPYASVHVSMQIYDAELTGRYNLEGLLAGETPFAAEGPWSIQNITVFQYLFDPRMELADGYLVQRSTLMSGFRMQQFGFDASFPGLLDSTGVSESVRKATSELIGQQIIKSLYNNGELASRMQGLVADEIFRRFGEIPAVDIILGRVTRMHA</sequence>
<comment type="caution">
    <text evidence="2">The sequence shown here is derived from an EMBL/GenBank/DDBJ whole genome shotgun (WGS) entry which is preliminary data.</text>
</comment>
<name>A0A226D3L6_FOLCA</name>
<evidence type="ECO:0008006" key="4">
    <source>
        <dbReference type="Google" id="ProtNLM"/>
    </source>
</evidence>
<evidence type="ECO:0000256" key="1">
    <source>
        <dbReference type="SAM" id="SignalP"/>
    </source>
</evidence>
<dbReference type="Proteomes" id="UP000198287">
    <property type="component" value="Unassembled WGS sequence"/>
</dbReference>
<gene>
    <name evidence="2" type="ORF">Fcan01_25044</name>
</gene>
<reference evidence="2 3" key="1">
    <citation type="submission" date="2015-12" db="EMBL/GenBank/DDBJ databases">
        <title>The genome of Folsomia candida.</title>
        <authorList>
            <person name="Faddeeva A."/>
            <person name="Derks M.F."/>
            <person name="Anvar Y."/>
            <person name="Smit S."/>
            <person name="Van Straalen N."/>
            <person name="Roelofs D."/>
        </authorList>
    </citation>
    <scope>NUCLEOTIDE SEQUENCE [LARGE SCALE GENOMIC DNA]</scope>
    <source>
        <strain evidence="2 3">VU population</strain>
        <tissue evidence="2">Whole body</tissue>
    </source>
</reference>
<keyword evidence="1" id="KW-0732">Signal</keyword>